<gene>
    <name evidence="2" type="ORF">FB459_2095</name>
</gene>
<sequence length="55" mass="6279">MFDRELRPRFRVVRLVVLLSLVLRMELVVLDIVYVLGVIALFVVVGLLGKAVEKL</sequence>
<reference evidence="2 3" key="1">
    <citation type="submission" date="2019-06" db="EMBL/GenBank/DDBJ databases">
        <title>Sequencing the genomes of 1000 actinobacteria strains.</title>
        <authorList>
            <person name="Klenk H.-P."/>
        </authorList>
    </citation>
    <scope>NUCLEOTIDE SEQUENCE [LARGE SCALE GENOMIC DNA]</scope>
    <source>
        <strain evidence="2 3">DSM 19828</strain>
    </source>
</reference>
<organism evidence="2 3">
    <name type="scientific">Yimella lutea</name>
    <dbReference type="NCBI Taxonomy" id="587872"/>
    <lineage>
        <taxon>Bacteria</taxon>
        <taxon>Bacillati</taxon>
        <taxon>Actinomycetota</taxon>
        <taxon>Actinomycetes</taxon>
        <taxon>Micrococcales</taxon>
        <taxon>Dermacoccaceae</taxon>
        <taxon>Yimella</taxon>
    </lineage>
</organism>
<dbReference type="Proteomes" id="UP000320806">
    <property type="component" value="Unassembled WGS sequence"/>
</dbReference>
<evidence type="ECO:0000256" key="1">
    <source>
        <dbReference type="SAM" id="Phobius"/>
    </source>
</evidence>
<protein>
    <submittedName>
        <fullName evidence="2">Uncharacterized protein</fullName>
    </submittedName>
</protein>
<accession>A0A542EH01</accession>
<name>A0A542EH01_9MICO</name>
<dbReference type="EMBL" id="VFMO01000001">
    <property type="protein sequence ID" value="TQJ14622.1"/>
    <property type="molecule type" value="Genomic_DNA"/>
</dbReference>
<dbReference type="RefSeq" id="WP_157811306.1">
    <property type="nucleotide sequence ID" value="NZ_BAABCI010000003.1"/>
</dbReference>
<comment type="caution">
    <text evidence="2">The sequence shown here is derived from an EMBL/GenBank/DDBJ whole genome shotgun (WGS) entry which is preliminary data.</text>
</comment>
<keyword evidence="1" id="KW-0472">Membrane</keyword>
<proteinExistence type="predicted"/>
<dbReference type="AlphaFoldDB" id="A0A542EH01"/>
<evidence type="ECO:0000313" key="3">
    <source>
        <dbReference type="Proteomes" id="UP000320806"/>
    </source>
</evidence>
<feature type="transmembrane region" description="Helical" evidence="1">
    <location>
        <begin position="34"/>
        <end position="52"/>
    </location>
</feature>
<keyword evidence="3" id="KW-1185">Reference proteome</keyword>
<keyword evidence="1" id="KW-0812">Transmembrane</keyword>
<keyword evidence="1" id="KW-1133">Transmembrane helix</keyword>
<evidence type="ECO:0000313" key="2">
    <source>
        <dbReference type="EMBL" id="TQJ14622.1"/>
    </source>
</evidence>